<feature type="transmembrane region" description="Helical" evidence="8">
    <location>
        <begin position="187"/>
        <end position="207"/>
    </location>
</feature>
<sequence>MIASPQLRVRPDLKIVRQQGTLEPRFVVKDPVTLRYFYFGEHEMFILRRLDGQMSVAEIQEAYQDEYAPLKIRPAEIASFCHSLHARGLAISGVTGQSQQLLKRAEQQRIWRWSTAPLSVLSIRLPGIDPDRALGALAPYFGWLFQRTTVIAVLMIASVLMLLGLLHVEETLQRLPTIQSLLQGENLVWLAIALATVKIFHELGHALACNHFGGECHQIGVMLLAFVPCLYCDVSDAWLLPDRKRRMFVSAAGMYVELIIASLCAILWYFSEPGVVQSICFSVMLVAGVSTLLVNGNPLMRYDGYYLLADWIDVPNLSQQASESLRRPIQRFFTRREVNETPLDANPRFLRAYGAAALVYRTMVIGVLLWFVYKMLKANDLAPLGDTVLFLAIAGLLFQPAIGLVRWWNRPMAMREVRGKRLAVAAVVIGLLAAGLSQVRWAARVQTPVLAQLADSHMIYVPVAGRIESTVSAGERVVAGQPLAQLTNEEIQLRRVELTGDLNEQRQHVENLRRQVNNDRTAAAQIPAAEAVLEDLQRQLDVVAKDAERLTIRAPSDGVVVPPPLRVAGQQSLRQLPAWSGTPLDESNRGALLERGDMLAIVAESNRIETQLLIHQRDVDLINVGDRVQLLFDGLPGAALEGRIVEISRDEVLAAPRNLAQGAELPVEKGVTGEAALIERNYQATVELDNVPTTLLPGTRGKAVVLGRSLSLAARVSRWINGNFRFEL</sequence>
<dbReference type="GO" id="GO:0016020">
    <property type="term" value="C:membrane"/>
    <property type="evidence" value="ECO:0007669"/>
    <property type="project" value="InterPro"/>
</dbReference>
<reference evidence="10 11" key="1">
    <citation type="submission" date="2018-02" db="EMBL/GenBank/DDBJ databases">
        <title>Comparative genomes isolates from brazilian mangrove.</title>
        <authorList>
            <person name="Araujo J.E."/>
            <person name="Taketani R.G."/>
            <person name="Silva M.C.P."/>
            <person name="Loureco M.V."/>
            <person name="Andreote F.D."/>
        </authorList>
    </citation>
    <scope>NUCLEOTIDE SEQUENCE [LARGE SCALE GENOMIC DNA]</scope>
    <source>
        <strain evidence="10 11">Nap-Phe MGV</strain>
    </source>
</reference>
<dbReference type="InterPro" id="IPR001193">
    <property type="entry name" value="MBTPS2"/>
</dbReference>
<organism evidence="10 11">
    <name type="scientific">Blastopirellula marina</name>
    <dbReference type="NCBI Taxonomy" id="124"/>
    <lineage>
        <taxon>Bacteria</taxon>
        <taxon>Pseudomonadati</taxon>
        <taxon>Planctomycetota</taxon>
        <taxon>Planctomycetia</taxon>
        <taxon>Pirellulales</taxon>
        <taxon>Pirellulaceae</taxon>
        <taxon>Blastopirellula</taxon>
    </lineage>
</organism>
<keyword evidence="5 8" id="KW-1133">Transmembrane helix</keyword>
<evidence type="ECO:0000256" key="1">
    <source>
        <dbReference type="ARBA" id="ARBA00001947"/>
    </source>
</evidence>
<evidence type="ECO:0000256" key="7">
    <source>
        <dbReference type="SAM" id="Coils"/>
    </source>
</evidence>
<feature type="transmembrane region" description="Helical" evidence="8">
    <location>
        <begin position="140"/>
        <end position="166"/>
    </location>
</feature>
<keyword evidence="6 8" id="KW-0472">Membrane</keyword>
<feature type="domain" description="Peptidase M50" evidence="9">
    <location>
        <begin position="190"/>
        <end position="294"/>
    </location>
</feature>
<evidence type="ECO:0000259" key="9">
    <source>
        <dbReference type="Pfam" id="PF02163"/>
    </source>
</evidence>
<dbReference type="GO" id="GO:0012505">
    <property type="term" value="C:endomembrane system"/>
    <property type="evidence" value="ECO:0007669"/>
    <property type="project" value="UniProtKB-SubCell"/>
</dbReference>
<feature type="transmembrane region" description="Helical" evidence="8">
    <location>
        <begin position="358"/>
        <end position="376"/>
    </location>
</feature>
<dbReference type="EMBL" id="PUHZ01000005">
    <property type="protein sequence ID" value="PQO47189.1"/>
    <property type="molecule type" value="Genomic_DNA"/>
</dbReference>
<evidence type="ECO:0000256" key="5">
    <source>
        <dbReference type="ARBA" id="ARBA00022989"/>
    </source>
</evidence>
<comment type="similarity">
    <text evidence="3">Belongs to the peptidase M50B family.</text>
</comment>
<evidence type="ECO:0000313" key="10">
    <source>
        <dbReference type="EMBL" id="PQO47189.1"/>
    </source>
</evidence>
<dbReference type="GO" id="GO:0031293">
    <property type="term" value="P:membrane protein intracellular domain proteolysis"/>
    <property type="evidence" value="ECO:0007669"/>
    <property type="project" value="TreeGrafter"/>
</dbReference>
<dbReference type="GO" id="GO:0004222">
    <property type="term" value="F:metalloendopeptidase activity"/>
    <property type="evidence" value="ECO:0007669"/>
    <property type="project" value="InterPro"/>
</dbReference>
<protein>
    <recommendedName>
        <fullName evidence="9">Peptidase M50 domain-containing protein</fullName>
    </recommendedName>
</protein>
<evidence type="ECO:0000256" key="2">
    <source>
        <dbReference type="ARBA" id="ARBA00004127"/>
    </source>
</evidence>
<keyword evidence="4 8" id="KW-0812">Transmembrane</keyword>
<evidence type="ECO:0000313" key="11">
    <source>
        <dbReference type="Proteomes" id="UP000237819"/>
    </source>
</evidence>
<feature type="transmembrane region" description="Helical" evidence="8">
    <location>
        <begin position="275"/>
        <end position="294"/>
    </location>
</feature>
<evidence type="ECO:0000256" key="3">
    <source>
        <dbReference type="ARBA" id="ARBA00007931"/>
    </source>
</evidence>
<dbReference type="GO" id="GO:0005737">
    <property type="term" value="C:cytoplasm"/>
    <property type="evidence" value="ECO:0007669"/>
    <property type="project" value="TreeGrafter"/>
</dbReference>
<comment type="caution">
    <text evidence="10">The sequence shown here is derived from an EMBL/GenBank/DDBJ whole genome shotgun (WGS) entry which is preliminary data.</text>
</comment>
<dbReference type="Gene3D" id="2.40.30.170">
    <property type="match status" value="1"/>
</dbReference>
<evidence type="ECO:0000256" key="8">
    <source>
        <dbReference type="SAM" id="Phobius"/>
    </source>
</evidence>
<dbReference type="RefSeq" id="WP_105334077.1">
    <property type="nucleotide sequence ID" value="NZ_PUHZ01000005.1"/>
</dbReference>
<dbReference type="InterPro" id="IPR008915">
    <property type="entry name" value="Peptidase_M50"/>
</dbReference>
<dbReference type="AlphaFoldDB" id="A0A2S8GRY4"/>
<keyword evidence="7" id="KW-0175">Coiled coil</keyword>
<evidence type="ECO:0000256" key="6">
    <source>
        <dbReference type="ARBA" id="ARBA00023136"/>
    </source>
</evidence>
<dbReference type="Proteomes" id="UP000237819">
    <property type="component" value="Unassembled WGS sequence"/>
</dbReference>
<dbReference type="PANTHER" id="PTHR13325">
    <property type="entry name" value="PROTEASE M50 MEMBRANE-BOUND TRANSCRIPTION FACTOR SITE 2 PROTEASE"/>
    <property type="match status" value="1"/>
</dbReference>
<evidence type="ECO:0000256" key="4">
    <source>
        <dbReference type="ARBA" id="ARBA00022692"/>
    </source>
</evidence>
<feature type="transmembrane region" description="Helical" evidence="8">
    <location>
        <begin position="247"/>
        <end position="269"/>
    </location>
</feature>
<feature type="transmembrane region" description="Helical" evidence="8">
    <location>
        <begin position="388"/>
        <end position="409"/>
    </location>
</feature>
<dbReference type="PANTHER" id="PTHR13325:SF3">
    <property type="entry name" value="MEMBRANE-BOUND TRANSCRIPTION FACTOR SITE-2 PROTEASE"/>
    <property type="match status" value="1"/>
</dbReference>
<comment type="cofactor">
    <cofactor evidence="1">
        <name>Zn(2+)</name>
        <dbReference type="ChEBI" id="CHEBI:29105"/>
    </cofactor>
</comment>
<accession>A0A2S8GRY4</accession>
<dbReference type="OrthoDB" id="9759690at2"/>
<comment type="subcellular location">
    <subcellularLocation>
        <location evidence="2">Endomembrane system</location>
        <topology evidence="2">Multi-pass membrane protein</topology>
    </subcellularLocation>
</comment>
<dbReference type="Pfam" id="PF02163">
    <property type="entry name" value="Peptidase_M50"/>
    <property type="match status" value="1"/>
</dbReference>
<feature type="transmembrane region" description="Helical" evidence="8">
    <location>
        <begin position="421"/>
        <end position="443"/>
    </location>
</feature>
<name>A0A2S8GRY4_9BACT</name>
<feature type="transmembrane region" description="Helical" evidence="8">
    <location>
        <begin position="219"/>
        <end position="240"/>
    </location>
</feature>
<gene>
    <name evidence="10" type="ORF">C5Y93_03875</name>
</gene>
<feature type="coiled-coil region" evidence="7">
    <location>
        <begin position="495"/>
        <end position="553"/>
    </location>
</feature>
<proteinExistence type="inferred from homology"/>